<feature type="domain" description="AAA+ ATPase" evidence="4">
    <location>
        <begin position="354"/>
        <end position="500"/>
    </location>
</feature>
<dbReference type="InterPro" id="IPR006345">
    <property type="entry name" value="RecD2"/>
</dbReference>
<feature type="region of interest" description="Disordered" evidence="3">
    <location>
        <begin position="561"/>
        <end position="585"/>
    </location>
</feature>
<dbReference type="CDD" id="cd18809">
    <property type="entry name" value="SF1_C_RecD"/>
    <property type="match status" value="1"/>
</dbReference>
<dbReference type="InterPro" id="IPR003593">
    <property type="entry name" value="AAA+_ATPase"/>
</dbReference>
<keyword evidence="1" id="KW-0547">Nucleotide-binding</keyword>
<dbReference type="SUPFAM" id="SSF52540">
    <property type="entry name" value="P-loop containing nucleoside triphosphate hydrolases"/>
    <property type="match status" value="2"/>
</dbReference>
<dbReference type="InterPro" id="IPR027785">
    <property type="entry name" value="UvrD-like_helicase_C"/>
</dbReference>
<dbReference type="Gene3D" id="2.30.30.940">
    <property type="match status" value="1"/>
</dbReference>
<dbReference type="Gene3D" id="1.10.10.2220">
    <property type="match status" value="1"/>
</dbReference>
<dbReference type="Pfam" id="PF14520">
    <property type="entry name" value="HHH_5"/>
    <property type="match status" value="1"/>
</dbReference>
<dbReference type="Gene3D" id="1.10.150.20">
    <property type="entry name" value="5' to 3' exonuclease, C-terminal subdomain"/>
    <property type="match status" value="1"/>
</dbReference>
<dbReference type="InterPro" id="IPR050534">
    <property type="entry name" value="Coronavir_polyprotein_1ab"/>
</dbReference>
<evidence type="ECO:0000256" key="2">
    <source>
        <dbReference type="ARBA" id="ARBA00022840"/>
    </source>
</evidence>
<dbReference type="InterPro" id="IPR029493">
    <property type="entry name" value="RecD2-like_HHH"/>
</dbReference>
<dbReference type="AlphaFoldDB" id="A0A2G6MTB3"/>
<dbReference type="GO" id="GO:0017116">
    <property type="term" value="F:single-stranded DNA helicase activity"/>
    <property type="evidence" value="ECO:0007669"/>
    <property type="project" value="TreeGrafter"/>
</dbReference>
<dbReference type="Pfam" id="PF14490">
    <property type="entry name" value="HHH_RecD2"/>
    <property type="match status" value="1"/>
</dbReference>
<dbReference type="Pfam" id="PF23139">
    <property type="entry name" value="OB_YrrC"/>
    <property type="match status" value="1"/>
</dbReference>
<evidence type="ECO:0000259" key="4">
    <source>
        <dbReference type="SMART" id="SM00382"/>
    </source>
</evidence>
<dbReference type="GO" id="GO:0043139">
    <property type="term" value="F:5'-3' DNA helicase activity"/>
    <property type="evidence" value="ECO:0007669"/>
    <property type="project" value="InterPro"/>
</dbReference>
<evidence type="ECO:0000313" key="6">
    <source>
        <dbReference type="Proteomes" id="UP000231203"/>
    </source>
</evidence>
<accession>A0A2G6MTB3</accession>
<dbReference type="GO" id="GO:0005524">
    <property type="term" value="F:ATP binding"/>
    <property type="evidence" value="ECO:0007669"/>
    <property type="project" value="UniProtKB-KW"/>
</dbReference>
<dbReference type="GO" id="GO:0003677">
    <property type="term" value="F:DNA binding"/>
    <property type="evidence" value="ECO:0007669"/>
    <property type="project" value="InterPro"/>
</dbReference>
<organism evidence="5 6">
    <name type="scientific">Desulfobacter postgatei</name>
    <dbReference type="NCBI Taxonomy" id="2293"/>
    <lineage>
        <taxon>Bacteria</taxon>
        <taxon>Pseudomonadati</taxon>
        <taxon>Thermodesulfobacteriota</taxon>
        <taxon>Desulfobacteria</taxon>
        <taxon>Desulfobacterales</taxon>
        <taxon>Desulfobacteraceae</taxon>
        <taxon>Desulfobacter</taxon>
    </lineage>
</organism>
<dbReference type="Pfam" id="PF13538">
    <property type="entry name" value="UvrD_C_2"/>
    <property type="match status" value="1"/>
</dbReference>
<name>A0A2G6MTB3_9BACT</name>
<dbReference type="Gene3D" id="3.40.50.300">
    <property type="entry name" value="P-loop containing nucleotide triphosphate hydrolases"/>
    <property type="match status" value="2"/>
</dbReference>
<comment type="caution">
    <text evidence="5">The sequence shown here is derived from an EMBL/GenBank/DDBJ whole genome shotgun (WGS) entry which is preliminary data.</text>
</comment>
<dbReference type="HAMAP" id="MF_01488">
    <property type="entry name" value="RecD2"/>
    <property type="match status" value="1"/>
</dbReference>
<dbReference type="Pfam" id="PF13604">
    <property type="entry name" value="AAA_30"/>
    <property type="match status" value="1"/>
</dbReference>
<dbReference type="GO" id="GO:0006310">
    <property type="term" value="P:DNA recombination"/>
    <property type="evidence" value="ECO:0007669"/>
    <property type="project" value="InterPro"/>
</dbReference>
<dbReference type="GO" id="GO:0009338">
    <property type="term" value="C:exodeoxyribonuclease V complex"/>
    <property type="evidence" value="ECO:0007669"/>
    <property type="project" value="TreeGrafter"/>
</dbReference>
<protein>
    <submittedName>
        <fullName evidence="5">Recombinase RecD</fullName>
    </submittedName>
</protein>
<dbReference type="InterPro" id="IPR027417">
    <property type="entry name" value="P-loop_NTPase"/>
</dbReference>
<dbReference type="Pfam" id="PF18335">
    <property type="entry name" value="SH3_13"/>
    <property type="match status" value="1"/>
</dbReference>
<keyword evidence="2" id="KW-0067">ATP-binding</keyword>
<dbReference type="SMART" id="SM00382">
    <property type="entry name" value="AAA"/>
    <property type="match status" value="1"/>
</dbReference>
<evidence type="ECO:0000313" key="5">
    <source>
        <dbReference type="EMBL" id="PIE63333.1"/>
    </source>
</evidence>
<evidence type="ECO:0000256" key="3">
    <source>
        <dbReference type="SAM" id="MobiDB-lite"/>
    </source>
</evidence>
<evidence type="ECO:0000256" key="1">
    <source>
        <dbReference type="ARBA" id="ARBA00022741"/>
    </source>
</evidence>
<sequence>MNQITDTLSNYGHVNEVLKGVVDRVTFHNPDNGWSILKVLPFDRPGSRETVVVHQTKVFAGATMEFEGTWTVHPKFGRQFKAVHAREKKPATASALEKYLGSGLIKGVGPKTAKKIVTYFKDQTLNVFESQIERLVEVPGIAHKKLEMISTAWAEHRAIRDVMMFLQSHGISTLFSVRIYKEYGHNAIAWITQDPYRLAADFFGIGFFTADKVALSIGLGTDSPPRITAGIRHVLSAARQFGHCYLTLPQIKKQVKDLLNLDLSHQLETLLAQMEAQRLLMRRDLISSDGLPVACYYARSLYFDEAYVARRLLDPGPDRTFDQTRIDQWVGLHCRRFQMQLSAEQAAAVKGVVQQQFSVLTGGPGCGKTTATRVMVRLLEAMGQRVMLAAPTGRAAQRMSEVIGTPAKTIHRLLGWKAGGFKKNESSPLKTDFLVVDECSMLDINLTASLLKAVPKHSQVVFIGDYDQLPSVGAGNVLKDIIASQAVPCFRLTQVFRQARSSLIIKFAHQINQGRMPWIKSPFKYPSIWQDGTDCLFIDSDEATKEQIAFVSRIKRLSMPVDPQTPGRSALQGASTHRDDRDNDHGDLYEFRVDESCSPWETEITIPQKFAHVDLTRLAGTENRIEELMAVVEKVHPWSSLHYGLSALDAVRKLYLEWIPKYLGKDTEIQILSPMTRGSLGTLSLNRNIQESVNPMGPNKTQLTVGRRVFRTGDRVIHRKNNYDLGVFNGDIGIIDRINTMDITCTVRFLPDNRMVQYRQADIMELDLAYAITIHKSQGSEFEVVIIPVLTQHFKMLFRNLIYTGITRARKLVVFVGTRRALGMAVGNQDISHRQTALQVLLTKEVKI</sequence>
<dbReference type="PANTHER" id="PTHR43788">
    <property type="entry name" value="DNA2/NAM7 HELICASE FAMILY MEMBER"/>
    <property type="match status" value="1"/>
</dbReference>
<feature type="compositionally biased region" description="Basic and acidic residues" evidence="3">
    <location>
        <begin position="576"/>
        <end position="585"/>
    </location>
</feature>
<dbReference type="CDD" id="cd17933">
    <property type="entry name" value="DEXSc_RecD-like"/>
    <property type="match status" value="1"/>
</dbReference>
<dbReference type="EMBL" id="PDTI01000009">
    <property type="protein sequence ID" value="PIE63333.1"/>
    <property type="molecule type" value="Genomic_DNA"/>
</dbReference>
<gene>
    <name evidence="5" type="ORF">CSA25_00635</name>
</gene>
<proteinExistence type="inferred from homology"/>
<dbReference type="InterPro" id="IPR010994">
    <property type="entry name" value="RuvA_2-like"/>
</dbReference>
<dbReference type="PANTHER" id="PTHR43788:SF6">
    <property type="entry name" value="DNA HELICASE B"/>
    <property type="match status" value="1"/>
</dbReference>
<dbReference type="Proteomes" id="UP000231203">
    <property type="component" value="Unassembled WGS sequence"/>
</dbReference>
<reference evidence="5 6" key="1">
    <citation type="submission" date="2017-10" db="EMBL/GenBank/DDBJ databases">
        <title>Novel microbial diversity and functional potential in the marine mammal oral microbiome.</title>
        <authorList>
            <person name="Dudek N.K."/>
            <person name="Sun C.L."/>
            <person name="Burstein D."/>
            <person name="Kantor R.S."/>
            <person name="Aliaga Goltsman D.S."/>
            <person name="Bik E.M."/>
            <person name="Thomas B.C."/>
            <person name="Banfield J.F."/>
            <person name="Relman D.A."/>
        </authorList>
    </citation>
    <scope>NUCLEOTIDE SEQUENCE [LARGE SCALE GENOMIC DNA]</scope>
    <source>
        <strain evidence="5">DOLJORAL78_47_202</strain>
    </source>
</reference>
<dbReference type="InterPro" id="IPR041451">
    <property type="entry name" value="RecD2_SH13"/>
</dbReference>
<dbReference type="SUPFAM" id="SSF47781">
    <property type="entry name" value="RuvA domain 2-like"/>
    <property type="match status" value="1"/>
</dbReference>
<dbReference type="InterPro" id="IPR055446">
    <property type="entry name" value="RecD2_N_OB"/>
</dbReference>